<dbReference type="InterPro" id="IPR005913">
    <property type="entry name" value="dTDP_dehydrorham_reduct"/>
</dbReference>
<dbReference type="GO" id="GO:0005829">
    <property type="term" value="C:cytosol"/>
    <property type="evidence" value="ECO:0007669"/>
    <property type="project" value="TreeGrafter"/>
</dbReference>
<evidence type="ECO:0000256" key="6">
    <source>
        <dbReference type="RuleBase" id="RU364082"/>
    </source>
</evidence>
<comment type="function">
    <text evidence="6">Catalyzes the reduction of dTDP-6-deoxy-L-lyxo-4-hexulose to yield dTDP-L-rhamnose.</text>
</comment>
<keyword evidence="9" id="KW-1185">Reference proteome</keyword>
<gene>
    <name evidence="8" type="primary">rfbD</name>
    <name evidence="8" type="ORF">HQ394_09495</name>
</gene>
<dbReference type="GO" id="GO:0019305">
    <property type="term" value="P:dTDP-rhamnose biosynthetic process"/>
    <property type="evidence" value="ECO:0007669"/>
    <property type="project" value="UniProtKB-UniPathway"/>
</dbReference>
<evidence type="ECO:0000256" key="5">
    <source>
        <dbReference type="ARBA" id="ARBA00048200"/>
    </source>
</evidence>
<dbReference type="RefSeq" id="WP_190263022.1">
    <property type="nucleotide sequence ID" value="NZ_CP053923.1"/>
</dbReference>
<dbReference type="GO" id="GO:0008831">
    <property type="term" value="F:dTDP-4-dehydrorhamnose reductase activity"/>
    <property type="evidence" value="ECO:0007669"/>
    <property type="project" value="UniProtKB-EC"/>
</dbReference>
<comment type="pathway">
    <text evidence="1 6">Carbohydrate biosynthesis; dTDP-L-rhamnose biosynthesis.</text>
</comment>
<dbReference type="Gene3D" id="3.40.50.720">
    <property type="entry name" value="NAD(P)-binding Rossmann-like Domain"/>
    <property type="match status" value="1"/>
</dbReference>
<dbReference type="InterPro" id="IPR029903">
    <property type="entry name" value="RmlD-like-bd"/>
</dbReference>
<evidence type="ECO:0000313" key="9">
    <source>
        <dbReference type="Proteomes" id="UP000516369"/>
    </source>
</evidence>
<dbReference type="Pfam" id="PF04321">
    <property type="entry name" value="RmlD_sub_bind"/>
    <property type="match status" value="1"/>
</dbReference>
<dbReference type="Proteomes" id="UP000516369">
    <property type="component" value="Chromosome"/>
</dbReference>
<comment type="cofactor">
    <cofactor evidence="6">
        <name>Mg(2+)</name>
        <dbReference type="ChEBI" id="CHEBI:18420"/>
    </cofactor>
    <text evidence="6">Binds 1 Mg(2+) ion per monomer.</text>
</comment>
<name>A0A7H1N1D7_9PROT</name>
<evidence type="ECO:0000313" key="8">
    <source>
        <dbReference type="EMBL" id="QNT69523.1"/>
    </source>
</evidence>
<dbReference type="CDD" id="cd05254">
    <property type="entry name" value="dTDP_HR_like_SDR_e"/>
    <property type="match status" value="1"/>
</dbReference>
<dbReference type="SUPFAM" id="SSF51735">
    <property type="entry name" value="NAD(P)-binding Rossmann-fold domains"/>
    <property type="match status" value="1"/>
</dbReference>
<dbReference type="Gene3D" id="3.90.25.10">
    <property type="entry name" value="UDP-galactose 4-epimerase, domain 1"/>
    <property type="match status" value="1"/>
</dbReference>
<sequence length="319" mass="34007">MPSIVLFGRSGQIGWELQRTLAPLGRVVALGREDTDLMQAEEIRAALREVQPQLIVNAAAYTAVDQAESEPAAAMAVNGDAVAVMAAEAKRLDAIFVHFSTDYVFDGRAARPLTETDPVAPLNAYGRSKLAGEAAIRASGLIAYLILRTSWVYAARGRNILTTMQRLARGGDDIRAVNDQLGAPTWARLVAEVTAQVLVASRGGGDWAPLRDLGGTYHLAAAGECSWYDFVRAILAASPRPDGSVAHVAPISSHDYPSKAPRPAYSVLDTALLRSVFAVSLPHWRQGLDLCLDLPPRASILSSRPSRLAPAPVSPRVGG</sequence>
<dbReference type="PANTHER" id="PTHR10491:SF4">
    <property type="entry name" value="METHIONINE ADENOSYLTRANSFERASE 2 SUBUNIT BETA"/>
    <property type="match status" value="1"/>
</dbReference>
<comment type="similarity">
    <text evidence="2 6">Belongs to the dTDP-4-dehydrorhamnose reductase family.</text>
</comment>
<dbReference type="NCBIfam" id="TIGR01214">
    <property type="entry name" value="rmlD"/>
    <property type="match status" value="1"/>
</dbReference>
<accession>A0A7H1N1D7</accession>
<dbReference type="UniPathway" id="UPA00124"/>
<protein>
    <recommendedName>
        <fullName evidence="4 6">dTDP-4-dehydrorhamnose reductase</fullName>
        <ecNumber evidence="3 6">1.1.1.133</ecNumber>
    </recommendedName>
</protein>
<comment type="catalytic activity">
    <reaction evidence="5 6">
        <text>dTDP-beta-L-rhamnose + NADP(+) = dTDP-4-dehydro-beta-L-rhamnose + NADPH + H(+)</text>
        <dbReference type="Rhea" id="RHEA:21796"/>
        <dbReference type="ChEBI" id="CHEBI:15378"/>
        <dbReference type="ChEBI" id="CHEBI:57510"/>
        <dbReference type="ChEBI" id="CHEBI:57783"/>
        <dbReference type="ChEBI" id="CHEBI:58349"/>
        <dbReference type="ChEBI" id="CHEBI:62830"/>
        <dbReference type="EC" id="1.1.1.133"/>
    </reaction>
</comment>
<keyword evidence="6 8" id="KW-0560">Oxidoreductase</keyword>
<reference evidence="8 9" key="1">
    <citation type="submission" date="2020-05" db="EMBL/GenBank/DDBJ databases">
        <title>Complete closed genome sequence of Defluviicoccus vanus.</title>
        <authorList>
            <person name="Bessarab I."/>
            <person name="Arumugam K."/>
            <person name="Maszenan A.M."/>
            <person name="Seviour R.J."/>
            <person name="Williams R.B."/>
        </authorList>
    </citation>
    <scope>NUCLEOTIDE SEQUENCE [LARGE SCALE GENOMIC DNA]</scope>
    <source>
        <strain evidence="8 9">Ben 114</strain>
    </source>
</reference>
<evidence type="ECO:0000256" key="3">
    <source>
        <dbReference type="ARBA" id="ARBA00012929"/>
    </source>
</evidence>
<evidence type="ECO:0000256" key="1">
    <source>
        <dbReference type="ARBA" id="ARBA00004781"/>
    </source>
</evidence>
<evidence type="ECO:0000256" key="2">
    <source>
        <dbReference type="ARBA" id="ARBA00010944"/>
    </source>
</evidence>
<evidence type="ECO:0000256" key="4">
    <source>
        <dbReference type="ARBA" id="ARBA00017099"/>
    </source>
</evidence>
<dbReference type="KEGG" id="dvn:HQ394_09495"/>
<proteinExistence type="inferred from homology"/>
<dbReference type="EMBL" id="CP053923">
    <property type="protein sequence ID" value="QNT69523.1"/>
    <property type="molecule type" value="Genomic_DNA"/>
</dbReference>
<dbReference type="AlphaFoldDB" id="A0A7H1N1D7"/>
<dbReference type="InterPro" id="IPR036291">
    <property type="entry name" value="NAD(P)-bd_dom_sf"/>
</dbReference>
<dbReference type="EC" id="1.1.1.133" evidence="3 6"/>
<feature type="domain" description="RmlD-like substrate binding" evidence="7">
    <location>
        <begin position="4"/>
        <end position="293"/>
    </location>
</feature>
<organism evidence="8 9">
    <name type="scientific">Defluviicoccus vanus</name>
    <dbReference type="NCBI Taxonomy" id="111831"/>
    <lineage>
        <taxon>Bacteria</taxon>
        <taxon>Pseudomonadati</taxon>
        <taxon>Pseudomonadota</taxon>
        <taxon>Alphaproteobacteria</taxon>
        <taxon>Rhodospirillales</taxon>
        <taxon>Rhodospirillaceae</taxon>
        <taxon>Defluviicoccus</taxon>
    </lineage>
</organism>
<evidence type="ECO:0000259" key="7">
    <source>
        <dbReference type="Pfam" id="PF04321"/>
    </source>
</evidence>
<keyword evidence="6" id="KW-0521">NADP</keyword>
<dbReference type="PANTHER" id="PTHR10491">
    <property type="entry name" value="DTDP-4-DEHYDRORHAMNOSE REDUCTASE"/>
    <property type="match status" value="1"/>
</dbReference>